<dbReference type="AlphaFoldDB" id="A0A0A9AVM6"/>
<feature type="compositionally biased region" description="Low complexity" evidence="1">
    <location>
        <begin position="15"/>
        <end position="36"/>
    </location>
</feature>
<organism evidence="2">
    <name type="scientific">Arundo donax</name>
    <name type="common">Giant reed</name>
    <name type="synonym">Donax arundinaceus</name>
    <dbReference type="NCBI Taxonomy" id="35708"/>
    <lineage>
        <taxon>Eukaryota</taxon>
        <taxon>Viridiplantae</taxon>
        <taxon>Streptophyta</taxon>
        <taxon>Embryophyta</taxon>
        <taxon>Tracheophyta</taxon>
        <taxon>Spermatophyta</taxon>
        <taxon>Magnoliopsida</taxon>
        <taxon>Liliopsida</taxon>
        <taxon>Poales</taxon>
        <taxon>Poaceae</taxon>
        <taxon>PACMAD clade</taxon>
        <taxon>Arundinoideae</taxon>
        <taxon>Arundineae</taxon>
        <taxon>Arundo</taxon>
    </lineage>
</organism>
<sequence length="36" mass="3515">MLACGVATGSHDDGSGPSSSRPSPVPSPSSRSPSCR</sequence>
<protein>
    <submittedName>
        <fullName evidence="2">Uncharacterized protein</fullName>
    </submittedName>
</protein>
<accession>A0A0A9AVM6</accession>
<proteinExistence type="predicted"/>
<evidence type="ECO:0000256" key="1">
    <source>
        <dbReference type="SAM" id="MobiDB-lite"/>
    </source>
</evidence>
<evidence type="ECO:0000313" key="2">
    <source>
        <dbReference type="EMBL" id="JAD52975.1"/>
    </source>
</evidence>
<name>A0A0A9AVM6_ARUDO</name>
<feature type="region of interest" description="Disordered" evidence="1">
    <location>
        <begin position="1"/>
        <end position="36"/>
    </location>
</feature>
<reference evidence="2" key="1">
    <citation type="submission" date="2014-09" db="EMBL/GenBank/DDBJ databases">
        <authorList>
            <person name="Magalhaes I.L.F."/>
            <person name="Oliveira U."/>
            <person name="Santos F.R."/>
            <person name="Vidigal T.H.D.A."/>
            <person name="Brescovit A.D."/>
            <person name="Santos A.J."/>
        </authorList>
    </citation>
    <scope>NUCLEOTIDE SEQUENCE</scope>
    <source>
        <tissue evidence="2">Shoot tissue taken approximately 20 cm above the soil surface</tissue>
    </source>
</reference>
<reference evidence="2" key="2">
    <citation type="journal article" date="2015" name="Data Brief">
        <title>Shoot transcriptome of the giant reed, Arundo donax.</title>
        <authorList>
            <person name="Barrero R.A."/>
            <person name="Guerrero F.D."/>
            <person name="Moolhuijzen P."/>
            <person name="Goolsby J.A."/>
            <person name="Tidwell J."/>
            <person name="Bellgard S.E."/>
            <person name="Bellgard M.I."/>
        </authorList>
    </citation>
    <scope>NUCLEOTIDE SEQUENCE</scope>
    <source>
        <tissue evidence="2">Shoot tissue taken approximately 20 cm above the soil surface</tissue>
    </source>
</reference>
<dbReference type="EMBL" id="GBRH01244920">
    <property type="protein sequence ID" value="JAD52975.1"/>
    <property type="molecule type" value="Transcribed_RNA"/>
</dbReference>